<keyword evidence="1" id="KW-0472">Membrane</keyword>
<dbReference type="EMBL" id="SJSN01000035">
    <property type="protein sequence ID" value="TCC97489.1"/>
    <property type="molecule type" value="Genomic_DNA"/>
</dbReference>
<organism evidence="2 3">
    <name type="scientific">Pedobacter frigidisoli</name>
    <dbReference type="NCBI Taxonomy" id="2530455"/>
    <lineage>
        <taxon>Bacteria</taxon>
        <taxon>Pseudomonadati</taxon>
        <taxon>Bacteroidota</taxon>
        <taxon>Sphingobacteriia</taxon>
        <taxon>Sphingobacteriales</taxon>
        <taxon>Sphingobacteriaceae</taxon>
        <taxon>Pedobacter</taxon>
    </lineage>
</organism>
<evidence type="ECO:0000313" key="3">
    <source>
        <dbReference type="Proteomes" id="UP000291485"/>
    </source>
</evidence>
<dbReference type="Proteomes" id="UP000291485">
    <property type="component" value="Unassembled WGS sequence"/>
</dbReference>
<dbReference type="OrthoDB" id="9918726at2"/>
<sequence>MQQHLQIYAVIVMVAIIIVYILKRKSPKLEDSGKNTEPAHEELDIQPYSDLDKLIISCVLKHKKIDGYHDINELLEITGYLPEFEQIIIKSWTEQEHTNPDLQMPEFLNSFLTTFHNTQLVQYAPDFVRERNDKFIKAFDYIRITVQKIQGWLDNEDLRKIIETDLLTANNTPITLAAIKELATYFCFVSIGCDGLGRYNLVYSIDYRFQEMLSGPMASTLIRRINEYTEQVETFVYIGSLHKDCIQYFNEKVATELSHNQKLTVTPMHD</sequence>
<keyword evidence="1" id="KW-1133">Transmembrane helix</keyword>
<name>A0A4R0NB23_9SPHI</name>
<reference evidence="2 3" key="1">
    <citation type="submission" date="2019-02" db="EMBL/GenBank/DDBJ databases">
        <title>Pedobacter sp. RP-3-11 sp. nov., isolated from Arctic soil.</title>
        <authorList>
            <person name="Dahal R.H."/>
        </authorList>
    </citation>
    <scope>NUCLEOTIDE SEQUENCE [LARGE SCALE GENOMIC DNA]</scope>
    <source>
        <strain evidence="2 3">RP-3-11</strain>
    </source>
</reference>
<comment type="caution">
    <text evidence="2">The sequence shown here is derived from an EMBL/GenBank/DDBJ whole genome shotgun (WGS) entry which is preliminary data.</text>
</comment>
<evidence type="ECO:0000256" key="1">
    <source>
        <dbReference type="SAM" id="Phobius"/>
    </source>
</evidence>
<gene>
    <name evidence="2" type="ORF">EZ449_21970</name>
</gene>
<feature type="transmembrane region" description="Helical" evidence="1">
    <location>
        <begin position="6"/>
        <end position="22"/>
    </location>
</feature>
<protein>
    <submittedName>
        <fullName evidence="2">Uncharacterized protein</fullName>
    </submittedName>
</protein>
<dbReference type="AlphaFoldDB" id="A0A4R0NB23"/>
<accession>A0A4R0NB23</accession>
<keyword evidence="1" id="KW-0812">Transmembrane</keyword>
<proteinExistence type="predicted"/>
<keyword evidence="3" id="KW-1185">Reference proteome</keyword>
<evidence type="ECO:0000313" key="2">
    <source>
        <dbReference type="EMBL" id="TCC97489.1"/>
    </source>
</evidence>